<evidence type="ECO:0000313" key="2">
    <source>
        <dbReference type="RefSeq" id="XP_022103399.1"/>
    </source>
</evidence>
<dbReference type="RefSeq" id="XP_022103399.1">
    <property type="nucleotide sequence ID" value="XM_022247707.1"/>
</dbReference>
<keyword evidence="1" id="KW-1185">Reference proteome</keyword>
<dbReference type="OrthoDB" id="1866965at2759"/>
<dbReference type="GO" id="GO:0006511">
    <property type="term" value="P:ubiquitin-dependent protein catabolic process"/>
    <property type="evidence" value="ECO:0007669"/>
    <property type="project" value="InterPro"/>
</dbReference>
<dbReference type="GeneID" id="110986088"/>
<sequence length="777" mass="89227">MEDQERGNIFLKIRNAQLGNAPIRCVSEIPQPILADCDDRLGLENGEQIPARISGLYQCAQNLLDRHRTTNEQYLLCISKLKFLKRLLNSESSQEYPRRSGQTRESRVIHAEVIYLFGGVEVMVQLLLLPQYYPLLKSENSKAFKAESELRTRLAYQVLDVLHFMCICMGPDIAGPLSEREGLILHLFSLMSEKACFLKAATLLEDILGVKQTMISLDKIPKLDSLVDSFDEEQVANFCRVLSIAVSDTDGRDEQLNLVAQDRANRNRTGVPISDLNQEILVGLPNFVMKLVQIACKRIDTPSTSSIPNLYSEIEGWVTWLDSSLAFDALAEVATEEEVFLNLPLNDLSAPIPQSLKTMHELVYKVEVLYVLCLLLTGKQRTKVHEMLSKYKLMAGLNVLFDKVIWRCNLRSQPMHGLNENCDCSPEVALKVQFLRLVHSFCDQNENKYLILTRSEINELNRISTSANLPPLEAVRDIDRSLLCTGPKGILTKLVDVLKKEPAESPFRFWMSRSIESFLRGKTSFADQTFLLRKGLLEAIFTNINSVGTKSKEVLQSNFDLLAELMKFNHIAFKRFNKLIDTQEKLDSFLKLVTENIVDSNMFVRCLILTLDHFQREQPDNYEYAMRSCRLLQFIRKREMRIRFLIKLINTVHVEILTQENVSCLNTTIIFLMFAERSCELPQYLSELRDEEQSQLKPGFLLQNFRELVFFWRDHYLHKDKDSSQLEKSSCIPFEKWTAIANILVSSDVTSTYTIAHYLNKDDLLTKDMDVDLPRTS</sequence>
<dbReference type="Proteomes" id="UP000694845">
    <property type="component" value="Unplaced"/>
</dbReference>
<dbReference type="CTD" id="26133"/>
<dbReference type="AlphaFoldDB" id="A0A8B7ZCJ0"/>
<protein>
    <submittedName>
        <fullName evidence="2">Short transient receptor potential channel 4-associated protein-like</fullName>
    </submittedName>
</protein>
<evidence type="ECO:0000313" key="1">
    <source>
        <dbReference type="Proteomes" id="UP000694845"/>
    </source>
</evidence>
<dbReference type="InterPro" id="IPR022162">
    <property type="entry name" value="TRPC4AP"/>
</dbReference>
<accession>A0A8B7ZCJ0</accession>
<organism evidence="1 2">
    <name type="scientific">Acanthaster planci</name>
    <name type="common">Crown-of-thorns starfish</name>
    <dbReference type="NCBI Taxonomy" id="133434"/>
    <lineage>
        <taxon>Eukaryota</taxon>
        <taxon>Metazoa</taxon>
        <taxon>Echinodermata</taxon>
        <taxon>Eleutherozoa</taxon>
        <taxon>Asterozoa</taxon>
        <taxon>Asteroidea</taxon>
        <taxon>Valvatacea</taxon>
        <taxon>Valvatida</taxon>
        <taxon>Acanthasteridae</taxon>
        <taxon>Acanthaster</taxon>
    </lineage>
</organism>
<dbReference type="Pfam" id="PF12463">
    <property type="entry name" value="DUF3689"/>
    <property type="match status" value="1"/>
</dbReference>
<dbReference type="KEGG" id="aplc:110986088"/>
<reference evidence="2" key="1">
    <citation type="submission" date="2025-08" db="UniProtKB">
        <authorList>
            <consortium name="RefSeq"/>
        </authorList>
    </citation>
    <scope>IDENTIFICATION</scope>
</reference>
<dbReference type="PANTHER" id="PTHR31743:SF1">
    <property type="entry name" value="SHORT TRANSIENT RECEPTOR POTENTIAL CHANNEL 4-ASSOCIATED PROTEIN"/>
    <property type="match status" value="1"/>
</dbReference>
<dbReference type="GO" id="GO:0019902">
    <property type="term" value="F:phosphatase binding"/>
    <property type="evidence" value="ECO:0007669"/>
    <property type="project" value="TreeGrafter"/>
</dbReference>
<name>A0A8B7ZCJ0_ACAPL</name>
<proteinExistence type="predicted"/>
<gene>
    <name evidence="2" type="primary">LOC110986088</name>
</gene>
<dbReference type="OMA" id="YNSCICT"/>
<dbReference type="GO" id="GO:0031464">
    <property type="term" value="C:Cul4A-RING E3 ubiquitin ligase complex"/>
    <property type="evidence" value="ECO:0007669"/>
    <property type="project" value="InterPro"/>
</dbReference>
<dbReference type="PANTHER" id="PTHR31743">
    <property type="entry name" value="TRANSIENT RECEPTOR POTENTIAL CHANNEL 4-ASSOCIATED PROTEIN TCPC4AP"/>
    <property type="match status" value="1"/>
</dbReference>